<dbReference type="GO" id="GO:0070336">
    <property type="term" value="F:flap-structured DNA binding"/>
    <property type="evidence" value="ECO:0007669"/>
    <property type="project" value="TreeGrafter"/>
</dbReference>
<gene>
    <name evidence="2" type="ORF">DAKH74_016700</name>
</gene>
<dbReference type="Gene3D" id="3.30.420.10">
    <property type="entry name" value="Ribonuclease H-like superfamily/Ribonuclease H"/>
    <property type="match status" value="1"/>
</dbReference>
<keyword evidence="2" id="KW-0378">Hydrolase</keyword>
<dbReference type="Pfam" id="PF09159">
    <property type="entry name" value="Ydc2-catalyt"/>
    <property type="match status" value="1"/>
</dbReference>
<proteinExistence type="predicted"/>
<dbReference type="InterPro" id="IPR039197">
    <property type="entry name" value="Mrs1/Cce1"/>
</dbReference>
<reference evidence="2 3" key="1">
    <citation type="journal article" date="2023" name="Elife">
        <title>Identification of key yeast species and microbe-microbe interactions impacting larval growth of Drosophila in the wild.</title>
        <authorList>
            <person name="Mure A."/>
            <person name="Sugiura Y."/>
            <person name="Maeda R."/>
            <person name="Honda K."/>
            <person name="Sakurai N."/>
            <person name="Takahashi Y."/>
            <person name="Watada M."/>
            <person name="Katoh T."/>
            <person name="Gotoh A."/>
            <person name="Gotoh Y."/>
            <person name="Taniguchi I."/>
            <person name="Nakamura K."/>
            <person name="Hayashi T."/>
            <person name="Katayama T."/>
            <person name="Uemura T."/>
            <person name="Hattori Y."/>
        </authorList>
    </citation>
    <scope>NUCLEOTIDE SEQUENCE [LARGE SCALE GENOMIC DNA]</scope>
    <source>
        <strain evidence="2 3">KH-74</strain>
    </source>
</reference>
<organism evidence="2 3">
    <name type="scientific">Maudiozyma humilis</name>
    <name type="common">Sour dough yeast</name>
    <name type="synonym">Kazachstania humilis</name>
    <dbReference type="NCBI Taxonomy" id="51915"/>
    <lineage>
        <taxon>Eukaryota</taxon>
        <taxon>Fungi</taxon>
        <taxon>Dikarya</taxon>
        <taxon>Ascomycota</taxon>
        <taxon>Saccharomycotina</taxon>
        <taxon>Saccharomycetes</taxon>
        <taxon>Saccharomycetales</taxon>
        <taxon>Saccharomycetaceae</taxon>
        <taxon>Maudiozyma</taxon>
    </lineage>
</organism>
<keyword evidence="3" id="KW-1185">Reference proteome</keyword>
<dbReference type="EMBL" id="BTGD01000003">
    <property type="protein sequence ID" value="GMM55054.1"/>
    <property type="molecule type" value="Genomic_DNA"/>
</dbReference>
<feature type="domain" description="Mitochondrial resolvase Ydc2 catalytic" evidence="1">
    <location>
        <begin position="54"/>
        <end position="275"/>
    </location>
</feature>
<sequence length="307" mass="34330">MQQALQTLTGPSLKRLAFLLGASGGANKATKVGAIAQQVALFDRLGSNDTTTFTSIDTGVINLAVASVVCRGNTSIPTLSYWNKTNLEQRFRKGETLALAPEQTALLATQVANDLTTTPELRNTSLFTIEKQRTRTVGSSAVSDPILKLNIMEHLLYAGLTQNLHRTVVSSDPGRMTRYWVPKERETATGLKSKRLRVDFVRQIILGDNSKLLQLDPELKHAIHTYKNTPRRGRIPSLFDALQLHEPLNGVRKDDDLTDALLHALAWAHWYNTYMDMRQCLSGTNTELTHFIDERYHHWQTDVALAI</sequence>
<evidence type="ECO:0000259" key="1">
    <source>
        <dbReference type="Pfam" id="PF09159"/>
    </source>
</evidence>
<dbReference type="Proteomes" id="UP001377567">
    <property type="component" value="Unassembled WGS sequence"/>
</dbReference>
<dbReference type="InterPro" id="IPR015242">
    <property type="entry name" value="Ydc2_cat"/>
</dbReference>
<dbReference type="GO" id="GO:0004520">
    <property type="term" value="F:DNA endonuclease activity"/>
    <property type="evidence" value="ECO:0007669"/>
    <property type="project" value="TreeGrafter"/>
</dbReference>
<keyword evidence="2" id="KW-0540">Nuclease</keyword>
<dbReference type="GO" id="GO:0000402">
    <property type="term" value="F:crossed form four-way junction DNA binding"/>
    <property type="evidence" value="ECO:0007669"/>
    <property type="project" value="TreeGrafter"/>
</dbReference>
<dbReference type="SUPFAM" id="SSF53098">
    <property type="entry name" value="Ribonuclease H-like"/>
    <property type="match status" value="1"/>
</dbReference>
<dbReference type="InterPro" id="IPR036397">
    <property type="entry name" value="RNaseH_sf"/>
</dbReference>
<evidence type="ECO:0000313" key="2">
    <source>
        <dbReference type="EMBL" id="GMM55054.1"/>
    </source>
</evidence>
<dbReference type="GO" id="GO:0005739">
    <property type="term" value="C:mitochondrion"/>
    <property type="evidence" value="ECO:0007669"/>
    <property type="project" value="TreeGrafter"/>
</dbReference>
<dbReference type="InterPro" id="IPR012337">
    <property type="entry name" value="RNaseH-like_sf"/>
</dbReference>
<evidence type="ECO:0000313" key="3">
    <source>
        <dbReference type="Proteomes" id="UP001377567"/>
    </source>
</evidence>
<comment type="caution">
    <text evidence="2">The sequence shown here is derived from an EMBL/GenBank/DDBJ whole genome shotgun (WGS) entry which is preliminary data.</text>
</comment>
<dbReference type="PANTHER" id="PTHR28072:SF1">
    <property type="entry name" value="CRUCIFORM CUTTING ENDONUCLEASE 1, MITOCHONDRIAL-RELATED"/>
    <property type="match status" value="1"/>
</dbReference>
<dbReference type="PANTHER" id="PTHR28072">
    <property type="entry name" value="CRUCIFORM CUTTING ENDONUCLEASE 1, MITOCHONDRIAL-RELATED"/>
    <property type="match status" value="1"/>
</dbReference>
<protein>
    <submittedName>
        <fullName evidence="2">Cruciform cutting endonuclease</fullName>
    </submittedName>
</protein>
<name>A0AAV5RWY9_MAUHU</name>
<dbReference type="AlphaFoldDB" id="A0AAV5RWY9"/>
<keyword evidence="2" id="KW-0255">Endonuclease</keyword>
<accession>A0AAV5RWY9</accession>
<dbReference type="GO" id="GO:0000403">
    <property type="term" value="F:Y-form DNA binding"/>
    <property type="evidence" value="ECO:0007669"/>
    <property type="project" value="TreeGrafter"/>
</dbReference>